<dbReference type="EMBL" id="PFPB01000012">
    <property type="protein sequence ID" value="PIZ89212.1"/>
    <property type="molecule type" value="Genomic_DNA"/>
</dbReference>
<organism evidence="3 4">
    <name type="scientific">Candidatus Nealsonbacteria bacterium CG_4_10_14_0_2_um_filter_38_17</name>
    <dbReference type="NCBI Taxonomy" id="1974680"/>
    <lineage>
        <taxon>Bacteria</taxon>
        <taxon>Candidatus Nealsoniibacteriota</taxon>
    </lineage>
</organism>
<name>A0A2M7UZ26_9BACT</name>
<dbReference type="Pfam" id="PF18895">
    <property type="entry name" value="T4SS_pilin"/>
    <property type="match status" value="1"/>
</dbReference>
<evidence type="ECO:0000313" key="4">
    <source>
        <dbReference type="Proteomes" id="UP000230760"/>
    </source>
</evidence>
<evidence type="ECO:0000256" key="2">
    <source>
        <dbReference type="SAM" id="SignalP"/>
    </source>
</evidence>
<keyword evidence="1" id="KW-0472">Membrane</keyword>
<keyword evidence="1" id="KW-0812">Transmembrane</keyword>
<sequence length="148" mass="15904">MKAKNLKFLLAFLFFSIFGVSLVLAAGQGNMCDSCGVSGDLACAPNTELECREGKCRPICTGVCIENPLKACSFEDLIETIINFIFIVALAIAPLMILVAAFYFISAGGDPKRINTAKHIMLYAIIGLVVIFFAKGLIDVIKYILGAS</sequence>
<feature type="chain" id="PRO_5014669928" description="4Fe-4S ferredoxin-type domain-containing protein" evidence="2">
    <location>
        <begin position="26"/>
        <end position="148"/>
    </location>
</feature>
<evidence type="ECO:0000313" key="3">
    <source>
        <dbReference type="EMBL" id="PIZ89212.1"/>
    </source>
</evidence>
<proteinExistence type="predicted"/>
<feature type="transmembrane region" description="Helical" evidence="1">
    <location>
        <begin position="120"/>
        <end position="145"/>
    </location>
</feature>
<keyword evidence="1" id="KW-1133">Transmembrane helix</keyword>
<feature type="transmembrane region" description="Helical" evidence="1">
    <location>
        <begin position="84"/>
        <end position="108"/>
    </location>
</feature>
<dbReference type="InterPro" id="IPR043993">
    <property type="entry name" value="T4SS_pilin"/>
</dbReference>
<dbReference type="AlphaFoldDB" id="A0A2M7UZ26"/>
<evidence type="ECO:0000256" key="1">
    <source>
        <dbReference type="SAM" id="Phobius"/>
    </source>
</evidence>
<gene>
    <name evidence="3" type="ORF">COX90_00490</name>
</gene>
<keyword evidence="2" id="KW-0732">Signal</keyword>
<accession>A0A2M7UZ26</accession>
<reference evidence="4" key="1">
    <citation type="submission" date="2017-09" db="EMBL/GenBank/DDBJ databases">
        <title>Depth-based differentiation of microbial function through sediment-hosted aquifers and enrichment of novel symbionts in the deep terrestrial subsurface.</title>
        <authorList>
            <person name="Probst A.J."/>
            <person name="Ladd B."/>
            <person name="Jarett J.K."/>
            <person name="Geller-Mcgrath D.E."/>
            <person name="Sieber C.M.K."/>
            <person name="Emerson J.B."/>
            <person name="Anantharaman K."/>
            <person name="Thomas B.C."/>
            <person name="Malmstrom R."/>
            <person name="Stieglmeier M."/>
            <person name="Klingl A."/>
            <person name="Woyke T."/>
            <person name="Ryan C.M."/>
            <person name="Banfield J.F."/>
        </authorList>
    </citation>
    <scope>NUCLEOTIDE SEQUENCE [LARGE SCALE GENOMIC DNA]</scope>
</reference>
<evidence type="ECO:0008006" key="5">
    <source>
        <dbReference type="Google" id="ProtNLM"/>
    </source>
</evidence>
<comment type="caution">
    <text evidence="3">The sequence shown here is derived from an EMBL/GenBank/DDBJ whole genome shotgun (WGS) entry which is preliminary data.</text>
</comment>
<dbReference type="Proteomes" id="UP000230760">
    <property type="component" value="Unassembled WGS sequence"/>
</dbReference>
<feature type="signal peptide" evidence="2">
    <location>
        <begin position="1"/>
        <end position="25"/>
    </location>
</feature>
<protein>
    <recommendedName>
        <fullName evidence="5">4Fe-4S ferredoxin-type domain-containing protein</fullName>
    </recommendedName>
</protein>